<dbReference type="Proteomes" id="UP000606974">
    <property type="component" value="Unassembled WGS sequence"/>
</dbReference>
<accession>A0A8H7AAP0</accession>
<dbReference type="EMBL" id="JAACFV010000167">
    <property type="protein sequence ID" value="KAF7503677.1"/>
    <property type="molecule type" value="Genomic_DNA"/>
</dbReference>
<keyword evidence="2" id="KW-1185">Reference proteome</keyword>
<comment type="caution">
    <text evidence="1">The sequence shown here is derived from an EMBL/GenBank/DDBJ whole genome shotgun (WGS) entry which is preliminary data.</text>
</comment>
<dbReference type="AlphaFoldDB" id="A0A8H7AAP0"/>
<evidence type="ECO:0000313" key="1">
    <source>
        <dbReference type="EMBL" id="KAF7503677.1"/>
    </source>
</evidence>
<name>A0A8H7AAP0_9EURO</name>
<proteinExistence type="predicted"/>
<gene>
    <name evidence="1" type="ORF">GJ744_003406</name>
</gene>
<organism evidence="1 2">
    <name type="scientific">Endocarpon pusillum</name>
    <dbReference type="NCBI Taxonomy" id="364733"/>
    <lineage>
        <taxon>Eukaryota</taxon>
        <taxon>Fungi</taxon>
        <taxon>Dikarya</taxon>
        <taxon>Ascomycota</taxon>
        <taxon>Pezizomycotina</taxon>
        <taxon>Eurotiomycetes</taxon>
        <taxon>Chaetothyriomycetidae</taxon>
        <taxon>Verrucariales</taxon>
        <taxon>Verrucariaceae</taxon>
        <taxon>Endocarpon</taxon>
    </lineage>
</organism>
<protein>
    <submittedName>
        <fullName evidence="1">Uncharacterized protein</fullName>
    </submittedName>
</protein>
<reference evidence="1" key="1">
    <citation type="submission" date="2020-02" db="EMBL/GenBank/DDBJ databases">
        <authorList>
            <person name="Palmer J.M."/>
        </authorList>
    </citation>
    <scope>NUCLEOTIDE SEQUENCE</scope>
    <source>
        <strain evidence="1">EPUS1.4</strain>
        <tissue evidence="1">Thallus</tissue>
    </source>
</reference>
<sequence length="84" mass="9602">MDMTGYSPFVPDPGPCLVTTRFALHKLGEFFLPANGVYPSNQRSIFDSFVKWSQIHCRLKCTFGLLEVLLLFFQDLSLDYNPLP</sequence>
<evidence type="ECO:0000313" key="2">
    <source>
        <dbReference type="Proteomes" id="UP000606974"/>
    </source>
</evidence>